<evidence type="ECO:0000256" key="2">
    <source>
        <dbReference type="ARBA" id="ARBA00010145"/>
    </source>
</evidence>
<feature type="transmembrane region" description="Helical" evidence="8">
    <location>
        <begin position="294"/>
        <end position="316"/>
    </location>
</feature>
<proteinExistence type="inferred from homology"/>
<evidence type="ECO:0000256" key="3">
    <source>
        <dbReference type="ARBA" id="ARBA00022448"/>
    </source>
</evidence>
<keyword evidence="7 8" id="KW-0472">Membrane</keyword>
<evidence type="ECO:0000313" key="10">
    <source>
        <dbReference type="Proteomes" id="UP001597036"/>
    </source>
</evidence>
<dbReference type="PANTHER" id="PTHR36838">
    <property type="entry name" value="AUXIN EFFLUX CARRIER FAMILY PROTEIN"/>
    <property type="match status" value="1"/>
</dbReference>
<evidence type="ECO:0000256" key="4">
    <source>
        <dbReference type="ARBA" id="ARBA00022475"/>
    </source>
</evidence>
<evidence type="ECO:0000256" key="1">
    <source>
        <dbReference type="ARBA" id="ARBA00004651"/>
    </source>
</evidence>
<feature type="transmembrane region" description="Helical" evidence="8">
    <location>
        <begin position="170"/>
        <end position="190"/>
    </location>
</feature>
<gene>
    <name evidence="9" type="ORF">ACFQY8_03170</name>
</gene>
<comment type="similarity">
    <text evidence="2">Belongs to the auxin efflux carrier (TC 2.A.69) family.</text>
</comment>
<name>A0ABW2Y680_9BIFI</name>
<feature type="transmembrane region" description="Helical" evidence="8">
    <location>
        <begin position="101"/>
        <end position="122"/>
    </location>
</feature>
<accession>A0ABW2Y680</accession>
<evidence type="ECO:0000256" key="6">
    <source>
        <dbReference type="ARBA" id="ARBA00022989"/>
    </source>
</evidence>
<feature type="transmembrane region" description="Helical" evidence="8">
    <location>
        <begin position="128"/>
        <end position="149"/>
    </location>
</feature>
<dbReference type="Gene3D" id="1.20.1530.20">
    <property type="match status" value="1"/>
</dbReference>
<dbReference type="InterPro" id="IPR004776">
    <property type="entry name" value="Mem_transp_PIN-like"/>
</dbReference>
<feature type="transmembrane region" description="Helical" evidence="8">
    <location>
        <begin position="234"/>
        <end position="256"/>
    </location>
</feature>
<feature type="transmembrane region" description="Helical" evidence="8">
    <location>
        <begin position="262"/>
        <end position="282"/>
    </location>
</feature>
<dbReference type="RefSeq" id="WP_377938464.1">
    <property type="nucleotide sequence ID" value="NZ_JBHTHQ010000016.1"/>
</dbReference>
<keyword evidence="4" id="KW-1003">Cell membrane</keyword>
<comment type="caution">
    <text evidence="9">The sequence shown here is derived from an EMBL/GenBank/DDBJ whole genome shotgun (WGS) entry which is preliminary data.</text>
</comment>
<reference evidence="10" key="1">
    <citation type="journal article" date="2019" name="Int. J. Syst. Evol. Microbiol.">
        <title>The Global Catalogue of Microorganisms (GCM) 10K type strain sequencing project: providing services to taxonomists for standard genome sequencing and annotation.</title>
        <authorList>
            <consortium name="The Broad Institute Genomics Platform"/>
            <consortium name="The Broad Institute Genome Sequencing Center for Infectious Disease"/>
            <person name="Wu L."/>
            <person name="Ma J."/>
        </authorList>
    </citation>
    <scope>NUCLEOTIDE SEQUENCE [LARGE SCALE GENOMIC DNA]</scope>
    <source>
        <strain evidence="10">CCM 8604</strain>
    </source>
</reference>
<keyword evidence="5 8" id="KW-0812">Transmembrane</keyword>
<feature type="transmembrane region" description="Helical" evidence="8">
    <location>
        <begin position="6"/>
        <end position="25"/>
    </location>
</feature>
<feature type="transmembrane region" description="Helical" evidence="8">
    <location>
        <begin position="202"/>
        <end position="222"/>
    </location>
</feature>
<keyword evidence="3" id="KW-0813">Transport</keyword>
<evidence type="ECO:0000313" key="9">
    <source>
        <dbReference type="EMBL" id="MFD0704749.1"/>
    </source>
</evidence>
<evidence type="ECO:0000256" key="7">
    <source>
        <dbReference type="ARBA" id="ARBA00023136"/>
    </source>
</evidence>
<organism evidence="9 10">
    <name type="scientific">Alloscardovia venturai</name>
    <dbReference type="NCBI Taxonomy" id="1769421"/>
    <lineage>
        <taxon>Bacteria</taxon>
        <taxon>Bacillati</taxon>
        <taxon>Actinomycetota</taxon>
        <taxon>Actinomycetes</taxon>
        <taxon>Bifidobacteriales</taxon>
        <taxon>Bifidobacteriaceae</taxon>
        <taxon>Alloscardovia</taxon>
    </lineage>
</organism>
<evidence type="ECO:0000256" key="8">
    <source>
        <dbReference type="SAM" id="Phobius"/>
    </source>
</evidence>
<dbReference type="Pfam" id="PF03547">
    <property type="entry name" value="Mem_trans"/>
    <property type="match status" value="1"/>
</dbReference>
<comment type="subcellular location">
    <subcellularLocation>
        <location evidence="1">Cell membrane</location>
        <topology evidence="1">Multi-pass membrane protein</topology>
    </subcellularLocation>
</comment>
<evidence type="ECO:0000256" key="5">
    <source>
        <dbReference type="ARBA" id="ARBA00022692"/>
    </source>
</evidence>
<sequence>MLTTSQVASQIVLIFLLMAVGFGLRKLHFLSKTTVDDLTRILLNVIGPALIIEAFEVPFSVSRVQLLLLGSAAFVVLYILEIALSHLIFMRTHDANLKRIAIYSSIYSNVGFLGVPLASALFGKTGVFFAVVAMAVFNIFTWSHGVSLFRVDSDESVSRAKRVWQACKRIFLNPNIIAIALGLVLFFTGWRLPSLLDKTFGYIADMNTSLSMMVVGSTLAHISLTPRMFNKQIIISLALRNFIFPILAIFVLAIFGIHGDSFGALLLMAACPVASLGVLFTVQIHEDTNPAATLMGVSTLMCVISIPVVFAVYTFLHSIGFLGV</sequence>
<keyword evidence="6 8" id="KW-1133">Transmembrane helix</keyword>
<dbReference type="InterPro" id="IPR038770">
    <property type="entry name" value="Na+/solute_symporter_sf"/>
</dbReference>
<dbReference type="PANTHER" id="PTHR36838:SF1">
    <property type="entry name" value="SLR1864 PROTEIN"/>
    <property type="match status" value="1"/>
</dbReference>
<keyword evidence="10" id="KW-1185">Reference proteome</keyword>
<protein>
    <submittedName>
        <fullName evidence="9">AEC family transporter</fullName>
    </submittedName>
</protein>
<dbReference type="EMBL" id="JBHTHQ010000016">
    <property type="protein sequence ID" value="MFD0704749.1"/>
    <property type="molecule type" value="Genomic_DNA"/>
</dbReference>
<dbReference type="Proteomes" id="UP001597036">
    <property type="component" value="Unassembled WGS sequence"/>
</dbReference>
<feature type="transmembrane region" description="Helical" evidence="8">
    <location>
        <begin position="67"/>
        <end position="89"/>
    </location>
</feature>